<dbReference type="InterPro" id="IPR009051">
    <property type="entry name" value="Helical_ferredxn"/>
</dbReference>
<dbReference type="InterPro" id="IPR006004">
    <property type="entry name" value="SudA-like"/>
</dbReference>
<dbReference type="Proteomes" id="UP000002294">
    <property type="component" value="Chromosome"/>
</dbReference>
<dbReference type="PRINTS" id="PR00411">
    <property type="entry name" value="PNDRDTASEI"/>
</dbReference>
<dbReference type="KEGG" id="apr:Apre_0550"/>
<name>C7RGI5_ANAPD</name>
<dbReference type="PANTHER" id="PTHR42783:SF3">
    <property type="entry name" value="GLUTAMATE SYNTHASE [NADPH] SMALL CHAIN-RELATED"/>
    <property type="match status" value="1"/>
</dbReference>
<feature type="region of interest" description="Disordered" evidence="1">
    <location>
        <begin position="1"/>
        <end position="22"/>
    </location>
</feature>
<dbReference type="RefSeq" id="WP_015777507.1">
    <property type="nucleotide sequence ID" value="NC_013171.1"/>
</dbReference>
<accession>C7RGI5</accession>
<dbReference type="Gene3D" id="3.50.50.60">
    <property type="entry name" value="FAD/NAD(P)-binding domain"/>
    <property type="match status" value="2"/>
</dbReference>
<dbReference type="PRINTS" id="PR00368">
    <property type="entry name" value="FADPNR"/>
</dbReference>
<dbReference type="Pfam" id="PF14691">
    <property type="entry name" value="Fer4_20"/>
    <property type="match status" value="1"/>
</dbReference>
<evidence type="ECO:0000313" key="4">
    <source>
        <dbReference type="EMBL" id="ACV28596.1"/>
    </source>
</evidence>
<evidence type="ECO:0000259" key="2">
    <source>
        <dbReference type="Pfam" id="PF07992"/>
    </source>
</evidence>
<dbReference type="SUPFAM" id="SSF51971">
    <property type="entry name" value="Nucleotide-binding domain"/>
    <property type="match status" value="1"/>
</dbReference>
<dbReference type="GO" id="GO:0016491">
    <property type="term" value="F:oxidoreductase activity"/>
    <property type="evidence" value="ECO:0007669"/>
    <property type="project" value="InterPro"/>
</dbReference>
<dbReference type="NCBIfam" id="TIGR01316">
    <property type="entry name" value="gltA"/>
    <property type="match status" value="1"/>
</dbReference>
<dbReference type="OrthoDB" id="9803192at2"/>
<dbReference type="InterPro" id="IPR028261">
    <property type="entry name" value="DPD_II"/>
</dbReference>
<organism evidence="4 5">
    <name type="scientific">Anaerococcus prevotii (strain ATCC 9321 / DSM 20548 / JCM 6508 / NCTC 11806 / PC1)</name>
    <name type="common">Peptostreptococcus prevotii</name>
    <name type="synonym">Peptococcus prevotii</name>
    <dbReference type="NCBI Taxonomy" id="525919"/>
    <lineage>
        <taxon>Bacteria</taxon>
        <taxon>Bacillati</taxon>
        <taxon>Bacillota</taxon>
        <taxon>Tissierellia</taxon>
        <taxon>Tissierellales</taxon>
        <taxon>Peptoniphilaceae</taxon>
        <taxon>Anaerococcus</taxon>
    </lineage>
</organism>
<feature type="domain" description="FAD/NAD(P)-binding" evidence="2">
    <location>
        <begin position="143"/>
        <end position="447"/>
    </location>
</feature>
<protein>
    <submittedName>
        <fullName evidence="4">Glutamate synthase (NADPH), homotetrameric</fullName>
    </submittedName>
</protein>
<dbReference type="STRING" id="525919.Apre_0550"/>
<evidence type="ECO:0000313" key="5">
    <source>
        <dbReference type="Proteomes" id="UP000002294"/>
    </source>
</evidence>
<sequence>MAKFNMAKTKVPMPEQDPDVRNKNFDEVSLGYTLEMAKEEATRCIQCKNKPCVSGCPVGVKIPEFIHLILEDDLDGAYDKIAETNNLPAICGRVCPQEVQCEGKCTRGIKDEPVGIGRLERFVADYRNNKKYNKPIEVTSVNKKVAVVGAGPSGLSAAADLAKRGYSVVMFDAFHTAGGVLMYGIPEFRLPKKLVQKELKNVIGLGVKLQTNTIVGRTISIKDLFDQGFEAIYLSTGAGLPRFLGIPGENLNGVYSANEFLTRMNLMKAYKFPEYDTAVHIGKKVCVVGGGNVAMDAARSAKRMGADVTVVYRRSFEEMPARIEESHHAREEGIKFMNLHNPVEIIGENGWVKKVRLEKMELGEPDSSGRRRPIATGEFEECEFESVIIAIGQSPNPLIKNTNSDIDTESWGGIIIDDRTMTTKEAVFAGGDAVSGAATVILAMGAGKKAAENIDKYLREKDK</sequence>
<dbReference type="PANTHER" id="PTHR42783">
    <property type="entry name" value="GLUTAMATE SYNTHASE [NADPH] SMALL CHAIN"/>
    <property type="match status" value="1"/>
</dbReference>
<dbReference type="GO" id="GO:0051536">
    <property type="term" value="F:iron-sulfur cluster binding"/>
    <property type="evidence" value="ECO:0007669"/>
    <property type="project" value="InterPro"/>
</dbReference>
<dbReference type="Gene3D" id="1.10.1060.10">
    <property type="entry name" value="Alpha-helical ferredoxin"/>
    <property type="match status" value="1"/>
</dbReference>
<dbReference type="InterPro" id="IPR036188">
    <property type="entry name" value="FAD/NAD-bd_sf"/>
</dbReference>
<dbReference type="HOGENOM" id="CLU_000422_3_3_9"/>
<proteinExistence type="predicted"/>
<feature type="domain" description="Dihydroprymidine dehydrogenase" evidence="3">
    <location>
        <begin position="21"/>
        <end position="130"/>
    </location>
</feature>
<dbReference type="InterPro" id="IPR023753">
    <property type="entry name" value="FAD/NAD-binding_dom"/>
</dbReference>
<dbReference type="AlphaFoldDB" id="C7RGI5"/>
<keyword evidence="5" id="KW-1185">Reference proteome</keyword>
<dbReference type="Pfam" id="PF07992">
    <property type="entry name" value="Pyr_redox_2"/>
    <property type="match status" value="1"/>
</dbReference>
<gene>
    <name evidence="4" type="ordered locus">Apre_0550</name>
</gene>
<dbReference type="EMBL" id="CP001708">
    <property type="protein sequence ID" value="ACV28596.1"/>
    <property type="molecule type" value="Genomic_DNA"/>
</dbReference>
<dbReference type="SUPFAM" id="SSF46548">
    <property type="entry name" value="alpha-helical ferredoxin"/>
    <property type="match status" value="1"/>
</dbReference>
<dbReference type="eggNOG" id="COG0493">
    <property type="taxonomic scope" value="Bacteria"/>
</dbReference>
<evidence type="ECO:0000256" key="1">
    <source>
        <dbReference type="SAM" id="MobiDB-lite"/>
    </source>
</evidence>
<reference evidence="4 5" key="1">
    <citation type="journal article" date="2009" name="Stand. Genomic Sci.">
        <title>Complete genome sequence of Anaerococcus prevotii type strain (PC1).</title>
        <authorList>
            <person name="Labutti K."/>
            <person name="Pukall R."/>
            <person name="Steenblock K."/>
            <person name="Glavina Del Rio T."/>
            <person name="Tice H."/>
            <person name="Copeland A."/>
            <person name="Cheng J.F."/>
            <person name="Lucas S."/>
            <person name="Chen F."/>
            <person name="Nolan M."/>
            <person name="Bruce D."/>
            <person name="Goodwin L."/>
            <person name="Pitluck S."/>
            <person name="Ivanova N."/>
            <person name="Mavromatis K."/>
            <person name="Ovchinnikova G."/>
            <person name="Pati A."/>
            <person name="Chen A."/>
            <person name="Palaniappan K."/>
            <person name="Land M."/>
            <person name="Hauser L."/>
            <person name="Chang Y.J."/>
            <person name="Jeffries C.D."/>
            <person name="Chain P."/>
            <person name="Saunders E."/>
            <person name="Brettin T."/>
            <person name="Detter J.C."/>
            <person name="Han C."/>
            <person name="Goker M."/>
            <person name="Bristow J."/>
            <person name="Eisen J.A."/>
            <person name="Markowitz V."/>
            <person name="Hugenholtz P."/>
            <person name="Kyrpides N.C."/>
            <person name="Klenk H.P."/>
            <person name="Lapidus A."/>
        </authorList>
    </citation>
    <scope>NUCLEOTIDE SEQUENCE [LARGE SCALE GENOMIC DNA]</scope>
    <source>
        <strain evidence="5">ATCC 9321 / DSM 20548 / JCM 6508 / NCTC 11806 / PC1</strain>
    </source>
</reference>
<evidence type="ECO:0000259" key="3">
    <source>
        <dbReference type="Pfam" id="PF14691"/>
    </source>
</evidence>